<dbReference type="EC" id="4.2.1.96" evidence="4"/>
<name>A0A318GUG5_9BURK</name>
<dbReference type="PANTHER" id="PTHR12599:SF0">
    <property type="entry name" value="PTERIN-4-ALPHA-CARBINOLAMINE DEHYDRATASE"/>
    <property type="match status" value="1"/>
</dbReference>
<dbReference type="SUPFAM" id="SSF55248">
    <property type="entry name" value="PCD-like"/>
    <property type="match status" value="1"/>
</dbReference>
<dbReference type="InterPro" id="IPR001533">
    <property type="entry name" value="Pterin_deHydtase"/>
</dbReference>
<dbReference type="RefSeq" id="WP_110402390.1">
    <property type="nucleotide sequence ID" value="NZ_QJJS01000025.1"/>
</dbReference>
<dbReference type="GO" id="GO:0008124">
    <property type="term" value="F:4-alpha-hydroxytetrahydrobiopterin dehydratase activity"/>
    <property type="evidence" value="ECO:0007669"/>
    <property type="project" value="UniProtKB-UniRule"/>
</dbReference>
<accession>A0A318GUG5</accession>
<proteinExistence type="inferred from homology"/>
<gene>
    <name evidence="5" type="ORF">C7444_12518</name>
</gene>
<protein>
    <recommendedName>
        <fullName evidence="4">Putative pterin-4-alpha-carbinolamine dehydratase</fullName>
        <shortName evidence="4">PHS</shortName>
        <ecNumber evidence="4">4.2.1.96</ecNumber>
    </recommendedName>
    <alternativeName>
        <fullName evidence="4">4-alpha-hydroxy-tetrahydropterin dehydratase</fullName>
    </alternativeName>
    <alternativeName>
        <fullName evidence="4">Pterin carbinolamine dehydratase</fullName>
        <shortName evidence="4">PCD</shortName>
    </alternativeName>
</protein>
<dbReference type="HAMAP" id="MF_00434">
    <property type="entry name" value="Pterin_4_alpha"/>
    <property type="match status" value="1"/>
</dbReference>
<evidence type="ECO:0000256" key="4">
    <source>
        <dbReference type="HAMAP-Rule" id="MF_00434"/>
    </source>
</evidence>
<organism evidence="5 6">
    <name type="scientific">Sphaerotilus hippei</name>
    <dbReference type="NCBI Taxonomy" id="744406"/>
    <lineage>
        <taxon>Bacteria</taxon>
        <taxon>Pseudomonadati</taxon>
        <taxon>Pseudomonadota</taxon>
        <taxon>Betaproteobacteria</taxon>
        <taxon>Burkholderiales</taxon>
        <taxon>Sphaerotilaceae</taxon>
        <taxon>Sphaerotilus</taxon>
    </lineage>
</organism>
<comment type="similarity">
    <text evidence="2 4">Belongs to the pterin-4-alpha-carbinolamine dehydratase family.</text>
</comment>
<evidence type="ECO:0000313" key="6">
    <source>
        <dbReference type="Proteomes" id="UP000247811"/>
    </source>
</evidence>
<evidence type="ECO:0000256" key="2">
    <source>
        <dbReference type="ARBA" id="ARBA00006472"/>
    </source>
</evidence>
<keyword evidence="6" id="KW-1185">Reference proteome</keyword>
<dbReference type="EMBL" id="QJJS01000025">
    <property type="protein sequence ID" value="PXW92344.1"/>
    <property type="molecule type" value="Genomic_DNA"/>
</dbReference>
<comment type="caution">
    <text evidence="5">The sequence shown here is derived from an EMBL/GenBank/DDBJ whole genome shotgun (WGS) entry which is preliminary data.</text>
</comment>
<evidence type="ECO:0000256" key="1">
    <source>
        <dbReference type="ARBA" id="ARBA00001554"/>
    </source>
</evidence>
<comment type="catalytic activity">
    <reaction evidence="1 4">
        <text>(4aS,6R)-4a-hydroxy-L-erythro-5,6,7,8-tetrahydrobiopterin = (6R)-L-erythro-6,7-dihydrobiopterin + H2O</text>
        <dbReference type="Rhea" id="RHEA:11920"/>
        <dbReference type="ChEBI" id="CHEBI:15377"/>
        <dbReference type="ChEBI" id="CHEBI:15642"/>
        <dbReference type="ChEBI" id="CHEBI:43120"/>
        <dbReference type="EC" id="4.2.1.96"/>
    </reaction>
</comment>
<dbReference type="PANTHER" id="PTHR12599">
    <property type="entry name" value="PTERIN-4-ALPHA-CARBINOLAMINE DEHYDRATASE"/>
    <property type="match status" value="1"/>
</dbReference>
<dbReference type="GO" id="GO:0006729">
    <property type="term" value="P:tetrahydrobiopterin biosynthetic process"/>
    <property type="evidence" value="ECO:0007669"/>
    <property type="project" value="InterPro"/>
</dbReference>
<dbReference type="Gene3D" id="3.30.1360.20">
    <property type="entry name" value="Transcriptional coactivator/pterin dehydratase"/>
    <property type="match status" value="1"/>
</dbReference>
<dbReference type="Proteomes" id="UP000247811">
    <property type="component" value="Unassembled WGS sequence"/>
</dbReference>
<dbReference type="Pfam" id="PF01329">
    <property type="entry name" value="Pterin_4a"/>
    <property type="match status" value="1"/>
</dbReference>
<evidence type="ECO:0000256" key="3">
    <source>
        <dbReference type="ARBA" id="ARBA00023239"/>
    </source>
</evidence>
<keyword evidence="3 4" id="KW-0456">Lyase</keyword>
<dbReference type="AlphaFoldDB" id="A0A318GUG5"/>
<dbReference type="InterPro" id="IPR036428">
    <property type="entry name" value="PCD_sf"/>
</dbReference>
<dbReference type="NCBIfam" id="NF002018">
    <property type="entry name" value="PRK00823.1-3"/>
    <property type="match status" value="1"/>
</dbReference>
<sequence length="105" mass="11927">MTGRLDDTERPALLASLPDWACDPAGTALTREFRFADFQAAFGFMTRVALWAERHDHHPQWSNVYQRVTVTWSSHDVQGLSMRDIDAARHCDLLWAAQGFRPPSA</sequence>
<reference evidence="5 6" key="1">
    <citation type="submission" date="2018-05" db="EMBL/GenBank/DDBJ databases">
        <title>Genomic Encyclopedia of Type Strains, Phase IV (KMG-IV): sequencing the most valuable type-strain genomes for metagenomic binning, comparative biology and taxonomic classification.</title>
        <authorList>
            <person name="Goeker M."/>
        </authorList>
    </citation>
    <scope>NUCLEOTIDE SEQUENCE [LARGE SCALE GENOMIC DNA]</scope>
    <source>
        <strain evidence="5 6">DSM 566</strain>
    </source>
</reference>
<evidence type="ECO:0000313" key="5">
    <source>
        <dbReference type="EMBL" id="PXW92344.1"/>
    </source>
</evidence>
<dbReference type="OrthoDB" id="9794987at2"/>